<proteinExistence type="predicted"/>
<sequence>MISCSVLSDPICKVYWKGLKLMEHGNECMCKMMHLISWYLTSCPSKVMAEITGNSFRSLIFGTVLESVSLIVMRRHLRAVRSVSSEMAMQYGEIKTVGKNDINFRSIAKMHHSCFKTCN</sequence>
<protein>
    <submittedName>
        <fullName evidence="1">Uncharacterized protein</fullName>
    </submittedName>
</protein>
<dbReference type="EMBL" id="CM042011">
    <property type="protein sequence ID" value="KAI3768016.1"/>
    <property type="molecule type" value="Genomic_DNA"/>
</dbReference>
<evidence type="ECO:0000313" key="1">
    <source>
        <dbReference type="EMBL" id="KAI3768016.1"/>
    </source>
</evidence>
<organism evidence="1 2">
    <name type="scientific">Cichorium intybus</name>
    <name type="common">Chicory</name>
    <dbReference type="NCBI Taxonomy" id="13427"/>
    <lineage>
        <taxon>Eukaryota</taxon>
        <taxon>Viridiplantae</taxon>
        <taxon>Streptophyta</taxon>
        <taxon>Embryophyta</taxon>
        <taxon>Tracheophyta</taxon>
        <taxon>Spermatophyta</taxon>
        <taxon>Magnoliopsida</taxon>
        <taxon>eudicotyledons</taxon>
        <taxon>Gunneridae</taxon>
        <taxon>Pentapetalae</taxon>
        <taxon>asterids</taxon>
        <taxon>campanulids</taxon>
        <taxon>Asterales</taxon>
        <taxon>Asteraceae</taxon>
        <taxon>Cichorioideae</taxon>
        <taxon>Cichorieae</taxon>
        <taxon>Cichoriinae</taxon>
        <taxon>Cichorium</taxon>
    </lineage>
</organism>
<comment type="caution">
    <text evidence="1">The sequence shown here is derived from an EMBL/GenBank/DDBJ whole genome shotgun (WGS) entry which is preliminary data.</text>
</comment>
<evidence type="ECO:0000313" key="2">
    <source>
        <dbReference type="Proteomes" id="UP001055811"/>
    </source>
</evidence>
<reference evidence="1 2" key="2">
    <citation type="journal article" date="2022" name="Mol. Ecol. Resour.">
        <title>The genomes of chicory, endive, great burdock and yacon provide insights into Asteraceae paleo-polyploidization history and plant inulin production.</title>
        <authorList>
            <person name="Fan W."/>
            <person name="Wang S."/>
            <person name="Wang H."/>
            <person name="Wang A."/>
            <person name="Jiang F."/>
            <person name="Liu H."/>
            <person name="Zhao H."/>
            <person name="Xu D."/>
            <person name="Zhang Y."/>
        </authorList>
    </citation>
    <scope>NUCLEOTIDE SEQUENCE [LARGE SCALE GENOMIC DNA]</scope>
    <source>
        <strain evidence="2">cv. Punajuju</strain>
        <tissue evidence="1">Leaves</tissue>
    </source>
</reference>
<keyword evidence="2" id="KW-1185">Reference proteome</keyword>
<dbReference type="Proteomes" id="UP001055811">
    <property type="component" value="Linkage Group LG03"/>
</dbReference>
<name>A0ACB9FB08_CICIN</name>
<accession>A0ACB9FB08</accession>
<reference evidence="2" key="1">
    <citation type="journal article" date="2022" name="Mol. Ecol. Resour.">
        <title>The genomes of chicory, endive, great burdock and yacon provide insights into Asteraceae palaeo-polyploidization history and plant inulin production.</title>
        <authorList>
            <person name="Fan W."/>
            <person name="Wang S."/>
            <person name="Wang H."/>
            <person name="Wang A."/>
            <person name="Jiang F."/>
            <person name="Liu H."/>
            <person name="Zhao H."/>
            <person name="Xu D."/>
            <person name="Zhang Y."/>
        </authorList>
    </citation>
    <scope>NUCLEOTIDE SEQUENCE [LARGE SCALE GENOMIC DNA]</scope>
    <source>
        <strain evidence="2">cv. Punajuju</strain>
    </source>
</reference>
<gene>
    <name evidence="1" type="ORF">L2E82_18447</name>
</gene>